<evidence type="ECO:0000256" key="3">
    <source>
        <dbReference type="ARBA" id="ARBA00022692"/>
    </source>
</evidence>
<evidence type="ECO:0000313" key="8">
    <source>
        <dbReference type="EMBL" id="EEB05803.1"/>
    </source>
</evidence>
<dbReference type="HOGENOM" id="CLU_2442130_0_0_1"/>
<dbReference type="Proteomes" id="UP000001744">
    <property type="component" value="Unassembled WGS sequence"/>
</dbReference>
<name>B6JWQ2_SCHJY</name>
<accession>B6JWQ2</accession>
<comment type="subcellular location">
    <subcellularLocation>
        <location evidence="1 7">Endoplasmic reticulum membrane</location>
        <topology evidence="1 7">Multi-pass membrane protein</topology>
    </subcellularLocation>
</comment>
<dbReference type="UniPathway" id="UPA00378"/>
<keyword evidence="10" id="KW-1185">Reference proteome</keyword>
<dbReference type="STRING" id="402676.B6JWQ2"/>
<keyword evidence="5 7" id="KW-1133">Transmembrane helix</keyword>
<comment type="subunit">
    <text evidence="7">Component of the dolichol-phosphate mannose (DPM) synthase complex.</text>
</comment>
<comment type="similarity">
    <text evidence="2 7">Belongs to the DPM3 family.</text>
</comment>
<reference evidence="8 10" key="1">
    <citation type="journal article" date="2011" name="Science">
        <title>Comparative functional genomics of the fission yeasts.</title>
        <authorList>
            <person name="Rhind N."/>
            <person name="Chen Z."/>
            <person name="Yassour M."/>
            <person name="Thompson D.A."/>
            <person name="Haas B.J."/>
            <person name="Habib N."/>
            <person name="Wapinski I."/>
            <person name="Roy S."/>
            <person name="Lin M.F."/>
            <person name="Heiman D.I."/>
            <person name="Young S.K."/>
            <person name="Furuya K."/>
            <person name="Guo Y."/>
            <person name="Pidoux A."/>
            <person name="Chen H.M."/>
            <person name="Robbertse B."/>
            <person name="Goldberg J.M."/>
            <person name="Aoki K."/>
            <person name="Bayne E.H."/>
            <person name="Berlin A.M."/>
            <person name="Desjardins C.A."/>
            <person name="Dobbs E."/>
            <person name="Dukaj L."/>
            <person name="Fan L."/>
            <person name="FitzGerald M.G."/>
            <person name="French C."/>
            <person name="Gujja S."/>
            <person name="Hansen K."/>
            <person name="Keifenheim D."/>
            <person name="Levin J.Z."/>
            <person name="Mosher R.A."/>
            <person name="Mueller C.A."/>
            <person name="Pfiffner J."/>
            <person name="Priest M."/>
            <person name="Russ C."/>
            <person name="Smialowska A."/>
            <person name="Swoboda P."/>
            <person name="Sykes S.M."/>
            <person name="Vaughn M."/>
            <person name="Vengrova S."/>
            <person name="Yoder R."/>
            <person name="Zeng Q."/>
            <person name="Allshire R."/>
            <person name="Baulcombe D."/>
            <person name="Birren B.W."/>
            <person name="Brown W."/>
            <person name="Ekwall K."/>
            <person name="Kellis M."/>
            <person name="Leatherwood J."/>
            <person name="Levin H."/>
            <person name="Margalit H."/>
            <person name="Martienssen R."/>
            <person name="Nieduszynski C.A."/>
            <person name="Spatafora J.W."/>
            <person name="Friedman N."/>
            <person name="Dalgaard J.Z."/>
            <person name="Baumann P."/>
            <person name="Niki H."/>
            <person name="Regev A."/>
            <person name="Nusbaum C."/>
        </authorList>
    </citation>
    <scope>NUCLEOTIDE SEQUENCE [LARGE SCALE GENOMIC DNA]</scope>
    <source>
        <strain evidence="10">yFS275 / FY16936</strain>
    </source>
</reference>
<keyword evidence="8" id="KW-0808">Transferase</keyword>
<dbReference type="EMBL" id="KE651166">
    <property type="protein sequence ID" value="EEB05803.1"/>
    <property type="molecule type" value="Genomic_DNA"/>
</dbReference>
<dbReference type="GeneID" id="7048904"/>
<dbReference type="OrthoDB" id="2014333at2759"/>
<dbReference type="Pfam" id="PF08285">
    <property type="entry name" value="DPM3"/>
    <property type="match status" value="1"/>
</dbReference>
<dbReference type="eggNOG" id="KOG4841">
    <property type="taxonomic scope" value="Eukaryota"/>
</dbReference>
<proteinExistence type="inferred from homology"/>
<evidence type="ECO:0000256" key="4">
    <source>
        <dbReference type="ARBA" id="ARBA00022824"/>
    </source>
</evidence>
<dbReference type="OMA" id="VATTHDK"/>
<evidence type="ECO:0000313" key="9">
    <source>
        <dbReference type="JaponicusDB" id="SJAG_00831"/>
    </source>
</evidence>
<evidence type="ECO:0000256" key="1">
    <source>
        <dbReference type="ARBA" id="ARBA00004477"/>
    </source>
</evidence>
<keyword evidence="6 7" id="KW-0472">Membrane</keyword>
<protein>
    <recommendedName>
        <fullName evidence="7">Dolichol-phosphate mannosyltransferase subunit 3</fullName>
    </recommendedName>
</protein>
<feature type="transmembrane region" description="Helical" evidence="7">
    <location>
        <begin position="36"/>
        <end position="55"/>
    </location>
</feature>
<dbReference type="GO" id="GO:0005789">
    <property type="term" value="C:endoplasmic reticulum membrane"/>
    <property type="evidence" value="ECO:0007669"/>
    <property type="project" value="UniProtKB-SubCell"/>
</dbReference>
<evidence type="ECO:0000256" key="2">
    <source>
        <dbReference type="ARBA" id="ARBA00010430"/>
    </source>
</evidence>
<comment type="function">
    <text evidence="7">Stabilizer subunit of the dolichol-phosphate mannose (DPM) synthase complex; tethers catalytic subunit to the ER.</text>
</comment>
<dbReference type="JaponicusDB" id="SJAG_00831">
    <property type="gene designation" value="dpm3"/>
</dbReference>
<dbReference type="GO" id="GO:0016757">
    <property type="term" value="F:glycosyltransferase activity"/>
    <property type="evidence" value="ECO:0007669"/>
    <property type="project" value="UniProtKB-KW"/>
</dbReference>
<evidence type="ECO:0000313" key="10">
    <source>
        <dbReference type="Proteomes" id="UP000001744"/>
    </source>
</evidence>
<gene>
    <name evidence="9" type="primary">dpm3</name>
    <name evidence="8" type="ORF">SJAG_00831</name>
</gene>
<dbReference type="VEuPathDB" id="FungiDB:SJAG_00831"/>
<dbReference type="RefSeq" id="XP_002172096.1">
    <property type="nucleotide sequence ID" value="XM_002172060.2"/>
</dbReference>
<keyword evidence="4 7" id="KW-0256">Endoplasmic reticulum</keyword>
<evidence type="ECO:0000256" key="6">
    <source>
        <dbReference type="ARBA" id="ARBA00023136"/>
    </source>
</evidence>
<sequence>MQRIHKILVYFILMSIFKNSLYLIDMEEPWASIRPWTSIILLALYGVKLGFELLYNVANTHNKPEAYVDLVKDIKEAQDALRAKGMVIDDE</sequence>
<keyword evidence="3 7" id="KW-0812">Transmembrane</keyword>
<dbReference type="InterPro" id="IPR013174">
    <property type="entry name" value="DPM3"/>
</dbReference>
<comment type="pathway">
    <text evidence="7">Protein modification; protein glycosylation.</text>
</comment>
<evidence type="ECO:0000256" key="7">
    <source>
        <dbReference type="RuleBase" id="RU365085"/>
    </source>
</evidence>
<dbReference type="AlphaFoldDB" id="B6JWQ2"/>
<evidence type="ECO:0000256" key="5">
    <source>
        <dbReference type="ARBA" id="ARBA00022989"/>
    </source>
</evidence>
<feature type="transmembrane region" description="Helical" evidence="7">
    <location>
        <begin position="7"/>
        <end position="24"/>
    </location>
</feature>
<keyword evidence="8" id="KW-0328">Glycosyltransferase</keyword>
<organism evidence="8 10">
    <name type="scientific">Schizosaccharomyces japonicus (strain yFS275 / FY16936)</name>
    <name type="common">Fission yeast</name>
    <dbReference type="NCBI Taxonomy" id="402676"/>
    <lineage>
        <taxon>Eukaryota</taxon>
        <taxon>Fungi</taxon>
        <taxon>Dikarya</taxon>
        <taxon>Ascomycota</taxon>
        <taxon>Taphrinomycotina</taxon>
        <taxon>Schizosaccharomycetes</taxon>
        <taxon>Schizosaccharomycetales</taxon>
        <taxon>Schizosaccharomycetaceae</taxon>
        <taxon>Schizosaccharomyces</taxon>
    </lineage>
</organism>